<name>A0A915KMS8_ROMCU</name>
<feature type="region of interest" description="Disordered" evidence="1">
    <location>
        <begin position="1"/>
        <end position="90"/>
    </location>
</feature>
<dbReference type="Proteomes" id="UP000887565">
    <property type="component" value="Unplaced"/>
</dbReference>
<evidence type="ECO:0000256" key="1">
    <source>
        <dbReference type="SAM" id="MobiDB-lite"/>
    </source>
</evidence>
<feature type="compositionally biased region" description="Polar residues" evidence="1">
    <location>
        <begin position="28"/>
        <end position="49"/>
    </location>
</feature>
<keyword evidence="2" id="KW-1185">Reference proteome</keyword>
<accession>A0A915KMS8</accession>
<feature type="compositionally biased region" description="Low complexity" evidence="1">
    <location>
        <begin position="58"/>
        <end position="72"/>
    </location>
</feature>
<proteinExistence type="predicted"/>
<reference evidence="3" key="1">
    <citation type="submission" date="2022-11" db="UniProtKB">
        <authorList>
            <consortium name="WormBaseParasite"/>
        </authorList>
    </citation>
    <scope>IDENTIFICATION</scope>
</reference>
<evidence type="ECO:0000313" key="3">
    <source>
        <dbReference type="WBParaSite" id="nRc.2.0.1.t40147-RA"/>
    </source>
</evidence>
<feature type="compositionally biased region" description="Acidic residues" evidence="1">
    <location>
        <begin position="1"/>
        <end position="10"/>
    </location>
</feature>
<protein>
    <submittedName>
        <fullName evidence="3">Uncharacterized protein</fullName>
    </submittedName>
</protein>
<evidence type="ECO:0000313" key="2">
    <source>
        <dbReference type="Proteomes" id="UP000887565"/>
    </source>
</evidence>
<dbReference type="AlphaFoldDB" id="A0A915KMS8"/>
<dbReference type="WBParaSite" id="nRc.2.0.1.t40147-RA">
    <property type="protein sequence ID" value="nRc.2.0.1.t40147-RA"/>
    <property type="gene ID" value="nRc.2.0.1.g40147"/>
</dbReference>
<sequence length="90" mass="10204">MSFFEEEELHYDDNPLLFEAPDEKTTNERSVQTPGNITATHSKNTNSNKLTEDASKSAQNENQVAAQQQPQKPNKKKETSQSRRKIAKKA</sequence>
<organism evidence="2 3">
    <name type="scientific">Romanomermis culicivorax</name>
    <name type="common">Nematode worm</name>
    <dbReference type="NCBI Taxonomy" id="13658"/>
    <lineage>
        <taxon>Eukaryota</taxon>
        <taxon>Metazoa</taxon>
        <taxon>Ecdysozoa</taxon>
        <taxon>Nematoda</taxon>
        <taxon>Enoplea</taxon>
        <taxon>Dorylaimia</taxon>
        <taxon>Mermithida</taxon>
        <taxon>Mermithoidea</taxon>
        <taxon>Mermithidae</taxon>
        <taxon>Romanomermis</taxon>
    </lineage>
</organism>